<evidence type="ECO:0000259" key="3">
    <source>
        <dbReference type="Pfam" id="PF05089"/>
    </source>
</evidence>
<dbReference type="PANTHER" id="PTHR12872">
    <property type="entry name" value="ALPHA-N-ACETYLGLUCOSAMINIDASE"/>
    <property type="match status" value="1"/>
</dbReference>
<dbReference type="OrthoDB" id="6419383at2759"/>
<protein>
    <submittedName>
        <fullName evidence="6">Alpha-N-acetylglucosaminidase</fullName>
    </submittedName>
</protein>
<keyword evidence="2" id="KW-0732">Signal</keyword>
<dbReference type="STRING" id="407821.A0A087UPW8"/>
<dbReference type="InterPro" id="IPR007781">
    <property type="entry name" value="NAGLU"/>
</dbReference>
<dbReference type="PANTHER" id="PTHR12872:SF1">
    <property type="entry name" value="ALPHA-N-ACETYLGLUCOSAMINIDASE"/>
    <property type="match status" value="1"/>
</dbReference>
<organism evidence="6 7">
    <name type="scientific">Stegodyphus mimosarum</name>
    <name type="common">African social velvet spider</name>
    <dbReference type="NCBI Taxonomy" id="407821"/>
    <lineage>
        <taxon>Eukaryota</taxon>
        <taxon>Metazoa</taxon>
        <taxon>Ecdysozoa</taxon>
        <taxon>Arthropoda</taxon>
        <taxon>Chelicerata</taxon>
        <taxon>Arachnida</taxon>
        <taxon>Araneae</taxon>
        <taxon>Araneomorphae</taxon>
        <taxon>Entelegynae</taxon>
        <taxon>Eresoidea</taxon>
        <taxon>Eresidae</taxon>
        <taxon>Stegodyphus</taxon>
    </lineage>
</organism>
<sequence>MIGTWIIAIIMWFISGLAEMDFSYQGNIDALESAHISSEVEENAVKQLLTRLIPDRAEQFIIKVNNHLDDIDYFQIESGDDKVIITGTRGYAASAGVYHYLKYFCGCHIAWSGSQLNLPKVLPKPAKPLKIKFNDKYRYYQNVCTSSYSYVWWAWERWEQEIDWMALNGINLALAFTAQEAIFAKVFKELNFTDHDINVFFTGPAFLAWNRMGNIQAWVGPLTENWHELQIKLQHRILKRMRDFGMTPVLPAFSGRVVPAFKRVFPNASTTYLNKTWGHFQPPYTFVTFLEPTDPLFMKIGVKFLNTYIKEFGTNHIYNVDLFNEMPPPSNDTVYLQSCAKSAFKTLVAADPKAIWMIQGWMFYSDPQIWKPSQVKAFLLAVPLGKMIVLDLQSELYPQYQNLESYYGQPFIWCMLHNYGGVTGLYGSLENVNKGPFEGRTFKGSTMIGTGITPEGIETNDIVYELMNEMAWRKHPVDLENWLNNYSLRRYGNHSSNLVQALYYLKRSVYNATVPYRNHGKYILIRRPSLKQKP</sequence>
<name>A0A087UPW8_STEMI</name>
<dbReference type="InterPro" id="IPR029018">
    <property type="entry name" value="Hex-like_dom2"/>
</dbReference>
<dbReference type="Gene3D" id="3.30.379.10">
    <property type="entry name" value="Chitobiase/beta-hexosaminidase domain 2-like"/>
    <property type="match status" value="1"/>
</dbReference>
<gene>
    <name evidence="6" type="ORF">X975_20183</name>
</gene>
<evidence type="ECO:0000256" key="1">
    <source>
        <dbReference type="ARBA" id="ARBA00022801"/>
    </source>
</evidence>
<dbReference type="Gene3D" id="3.20.20.80">
    <property type="entry name" value="Glycosidases"/>
    <property type="match status" value="1"/>
</dbReference>
<keyword evidence="7" id="KW-1185">Reference proteome</keyword>
<feature type="domain" description="Alpha-N-acetylglucosaminidase C-terminal" evidence="5">
    <location>
        <begin position="482"/>
        <end position="532"/>
    </location>
</feature>
<feature type="domain" description="Alpha-N-acetylglucosaminidase N-terminal" evidence="4">
    <location>
        <begin position="43"/>
        <end position="123"/>
    </location>
</feature>
<dbReference type="Gene3D" id="1.20.120.670">
    <property type="entry name" value="N-acetyl-b-d-glucoasminidase"/>
    <property type="match status" value="1"/>
</dbReference>
<feature type="domain" description="Alpha-N-acetylglucosaminidase tim-barrel" evidence="3">
    <location>
        <begin position="138"/>
        <end position="474"/>
    </location>
</feature>
<dbReference type="Proteomes" id="UP000054359">
    <property type="component" value="Unassembled WGS sequence"/>
</dbReference>
<reference evidence="6 7" key="1">
    <citation type="submission" date="2013-11" db="EMBL/GenBank/DDBJ databases">
        <title>Genome sequencing of Stegodyphus mimosarum.</title>
        <authorList>
            <person name="Bechsgaard J."/>
        </authorList>
    </citation>
    <scope>NUCLEOTIDE SEQUENCE [LARGE SCALE GENOMIC DNA]</scope>
</reference>
<evidence type="ECO:0000313" key="7">
    <source>
        <dbReference type="Proteomes" id="UP000054359"/>
    </source>
</evidence>
<feature type="non-terminal residue" evidence="6">
    <location>
        <position position="534"/>
    </location>
</feature>
<evidence type="ECO:0000313" key="6">
    <source>
        <dbReference type="EMBL" id="KFM79407.1"/>
    </source>
</evidence>
<proteinExistence type="predicted"/>
<feature type="signal peptide" evidence="2">
    <location>
        <begin position="1"/>
        <end position="18"/>
    </location>
</feature>
<accession>A0A087UPW8</accession>
<dbReference type="InterPro" id="IPR024733">
    <property type="entry name" value="NAGLU_tim-barrel"/>
</dbReference>
<dbReference type="Pfam" id="PF12971">
    <property type="entry name" value="NAGLU_N"/>
    <property type="match status" value="1"/>
</dbReference>
<dbReference type="InterPro" id="IPR017853">
    <property type="entry name" value="GH"/>
</dbReference>
<evidence type="ECO:0000259" key="4">
    <source>
        <dbReference type="Pfam" id="PF12971"/>
    </source>
</evidence>
<evidence type="ECO:0000256" key="2">
    <source>
        <dbReference type="SAM" id="SignalP"/>
    </source>
</evidence>
<dbReference type="OMA" id="LHKWGGP"/>
<feature type="chain" id="PRO_5001830707" evidence="2">
    <location>
        <begin position="19"/>
        <end position="534"/>
    </location>
</feature>
<dbReference type="Pfam" id="PF05089">
    <property type="entry name" value="NAGLU"/>
    <property type="match status" value="1"/>
</dbReference>
<dbReference type="InterPro" id="IPR024732">
    <property type="entry name" value="NAGLU_C"/>
</dbReference>
<dbReference type="GO" id="GO:0016787">
    <property type="term" value="F:hydrolase activity"/>
    <property type="evidence" value="ECO:0007669"/>
    <property type="project" value="UniProtKB-KW"/>
</dbReference>
<dbReference type="EMBL" id="KK120931">
    <property type="protein sequence ID" value="KFM79407.1"/>
    <property type="molecule type" value="Genomic_DNA"/>
</dbReference>
<keyword evidence="1" id="KW-0378">Hydrolase</keyword>
<dbReference type="InterPro" id="IPR024240">
    <property type="entry name" value="NAGLU_N"/>
</dbReference>
<dbReference type="Pfam" id="PF12972">
    <property type="entry name" value="NAGLU_C"/>
    <property type="match status" value="1"/>
</dbReference>
<dbReference type="SUPFAM" id="SSF51445">
    <property type="entry name" value="(Trans)glycosidases"/>
    <property type="match status" value="1"/>
</dbReference>
<dbReference type="AlphaFoldDB" id="A0A087UPW8"/>
<evidence type="ECO:0000259" key="5">
    <source>
        <dbReference type="Pfam" id="PF12972"/>
    </source>
</evidence>